<keyword evidence="4" id="KW-1185">Reference proteome</keyword>
<dbReference type="NCBIfam" id="TIGR00369">
    <property type="entry name" value="unchar_dom_1"/>
    <property type="match status" value="1"/>
</dbReference>
<reference evidence="3 4" key="1">
    <citation type="journal article" date="2013" name="Genome Biol.">
        <title>Genome of Acanthamoeba castellanii highlights extensive lateral gene transfer and early evolution of tyrosine kinase signaling.</title>
        <authorList>
            <person name="Clarke M."/>
            <person name="Lohan A.J."/>
            <person name="Liu B."/>
            <person name="Lagkouvardos I."/>
            <person name="Roy S."/>
            <person name="Zafar N."/>
            <person name="Bertelli C."/>
            <person name="Schilde C."/>
            <person name="Kianianmomeni A."/>
            <person name="Burglin T.R."/>
            <person name="Frech C."/>
            <person name="Turcotte B."/>
            <person name="Kopec K.O."/>
            <person name="Synnott J.M."/>
            <person name="Choo C."/>
            <person name="Paponov I."/>
            <person name="Finkler A."/>
            <person name="Soon Heng Tan C."/>
            <person name="Hutchins A.P."/>
            <person name="Weinmeier T."/>
            <person name="Rattei T."/>
            <person name="Chu J.S."/>
            <person name="Gimenez G."/>
            <person name="Irimia M."/>
            <person name="Rigden D.J."/>
            <person name="Fitzpatrick D.A."/>
            <person name="Lorenzo-Morales J."/>
            <person name="Bateman A."/>
            <person name="Chiu C.H."/>
            <person name="Tang P."/>
            <person name="Hegemann P."/>
            <person name="Fromm H."/>
            <person name="Raoult D."/>
            <person name="Greub G."/>
            <person name="Miranda-Saavedra D."/>
            <person name="Chen N."/>
            <person name="Nash P."/>
            <person name="Ginger M.L."/>
            <person name="Horn M."/>
            <person name="Schaap P."/>
            <person name="Caler L."/>
            <person name="Loftus B."/>
        </authorList>
    </citation>
    <scope>NUCLEOTIDE SEQUENCE [LARGE SCALE GENOMIC DNA]</scope>
    <source>
        <strain evidence="3 4">Neff</strain>
    </source>
</reference>
<dbReference type="PANTHER" id="PTHR43240">
    <property type="entry name" value="1,4-DIHYDROXY-2-NAPHTHOYL-COA THIOESTERASE 1"/>
    <property type="match status" value="1"/>
</dbReference>
<evidence type="ECO:0000256" key="1">
    <source>
        <dbReference type="ARBA" id="ARBA00022801"/>
    </source>
</evidence>
<dbReference type="Pfam" id="PF03061">
    <property type="entry name" value="4HBT"/>
    <property type="match status" value="1"/>
</dbReference>
<dbReference type="KEGG" id="acan:ACA1_050510"/>
<protein>
    <submittedName>
        <fullName evidence="3">Thioesterase family protein</fullName>
    </submittedName>
</protein>
<name>L8H578_ACACF</name>
<dbReference type="Proteomes" id="UP000011083">
    <property type="component" value="Unassembled WGS sequence"/>
</dbReference>
<gene>
    <name evidence="3" type="ORF">ACA1_050510</name>
</gene>
<sequence length="186" mass="20523">MTSTPQHQDFYFVVEKIDVVPELRERAQQYEKSIRDSNAKHVGQLLGIHYTKITKDSVEATMPVTDRHHQVIGLLHGGLNAALAEDVASTAATLHVADMAKQFVVGSTITANHIRSVTSGFVTATATVQHKGRRQQVWQVTIRNEKGEVACVSYCTLVVLDKKSVIGSAQRNHQQQQQQGQGKAKL</sequence>
<dbReference type="InterPro" id="IPR003736">
    <property type="entry name" value="PAAI_dom"/>
</dbReference>
<accession>L8H578</accession>
<dbReference type="GeneID" id="14920728"/>
<dbReference type="STRING" id="1257118.L8H578"/>
<dbReference type="GO" id="GO:0061522">
    <property type="term" value="F:1,4-dihydroxy-2-naphthoyl-CoA thioesterase activity"/>
    <property type="evidence" value="ECO:0007669"/>
    <property type="project" value="TreeGrafter"/>
</dbReference>
<dbReference type="InterPro" id="IPR029069">
    <property type="entry name" value="HotDog_dom_sf"/>
</dbReference>
<dbReference type="GO" id="GO:0005829">
    <property type="term" value="C:cytosol"/>
    <property type="evidence" value="ECO:0007669"/>
    <property type="project" value="TreeGrafter"/>
</dbReference>
<proteinExistence type="predicted"/>
<dbReference type="Gene3D" id="3.10.129.10">
    <property type="entry name" value="Hotdog Thioesterase"/>
    <property type="match status" value="1"/>
</dbReference>
<feature type="domain" description="Thioesterase" evidence="2">
    <location>
        <begin position="73"/>
        <end position="151"/>
    </location>
</feature>
<dbReference type="RefSeq" id="XP_004341998.1">
    <property type="nucleotide sequence ID" value="XM_004341949.1"/>
</dbReference>
<dbReference type="CDD" id="cd03443">
    <property type="entry name" value="PaaI_thioesterase"/>
    <property type="match status" value="1"/>
</dbReference>
<dbReference type="InterPro" id="IPR006683">
    <property type="entry name" value="Thioestr_dom"/>
</dbReference>
<dbReference type="VEuPathDB" id="AmoebaDB:ACA1_050510"/>
<dbReference type="SUPFAM" id="SSF54637">
    <property type="entry name" value="Thioesterase/thiol ester dehydrase-isomerase"/>
    <property type="match status" value="1"/>
</dbReference>
<dbReference type="EMBL" id="KB007928">
    <property type="protein sequence ID" value="ELR19893.1"/>
    <property type="molecule type" value="Genomic_DNA"/>
</dbReference>
<keyword evidence="1" id="KW-0378">Hydrolase</keyword>
<dbReference type="AlphaFoldDB" id="L8H578"/>
<evidence type="ECO:0000313" key="4">
    <source>
        <dbReference type="Proteomes" id="UP000011083"/>
    </source>
</evidence>
<dbReference type="OrthoDB" id="46529at2759"/>
<evidence type="ECO:0000259" key="2">
    <source>
        <dbReference type="Pfam" id="PF03061"/>
    </source>
</evidence>
<evidence type="ECO:0000313" key="3">
    <source>
        <dbReference type="EMBL" id="ELR19893.1"/>
    </source>
</evidence>
<organism evidence="3 4">
    <name type="scientific">Acanthamoeba castellanii (strain ATCC 30010 / Neff)</name>
    <dbReference type="NCBI Taxonomy" id="1257118"/>
    <lineage>
        <taxon>Eukaryota</taxon>
        <taxon>Amoebozoa</taxon>
        <taxon>Discosea</taxon>
        <taxon>Longamoebia</taxon>
        <taxon>Centramoebida</taxon>
        <taxon>Acanthamoebidae</taxon>
        <taxon>Acanthamoeba</taxon>
    </lineage>
</organism>
<dbReference type="PANTHER" id="PTHR43240:SF5">
    <property type="entry name" value="1,4-DIHYDROXY-2-NAPHTHOYL-COA THIOESTERASE 1"/>
    <property type="match status" value="1"/>
</dbReference>